<evidence type="ECO:0000313" key="4">
    <source>
        <dbReference type="EMBL" id="SBT76580.1"/>
    </source>
</evidence>
<evidence type="ECO:0008006" key="6">
    <source>
        <dbReference type="Google" id="ProtNLM"/>
    </source>
</evidence>
<name>A0A1C3KR38_PLAOA</name>
<reference evidence="4 5" key="1">
    <citation type="submission" date="2016-06" db="EMBL/GenBank/DDBJ databases">
        <authorList>
            <consortium name="Pathogen Informatics"/>
        </authorList>
    </citation>
    <scope>NUCLEOTIDE SEQUENCE [LARGE SCALE GENOMIC DNA]</scope>
    <source>
        <strain evidence="4">PowCR01</strain>
    </source>
</reference>
<protein>
    <recommendedName>
        <fullName evidence="6">Merozoite surface protein 10</fullName>
    </recommendedName>
</protein>
<evidence type="ECO:0000256" key="1">
    <source>
        <dbReference type="SAM" id="MobiDB-lite"/>
    </source>
</evidence>
<gene>
    <name evidence="4" type="primary">PowCR01_080007500</name>
    <name evidence="4" type="ORF">POWCR01_080007500</name>
</gene>
<dbReference type="VEuPathDB" id="PlasmoDB:POWCR01_080007500"/>
<feature type="compositionally biased region" description="Basic and acidic residues" evidence="1">
    <location>
        <begin position="346"/>
        <end position="364"/>
    </location>
</feature>
<evidence type="ECO:0000256" key="2">
    <source>
        <dbReference type="SAM" id="Phobius"/>
    </source>
</evidence>
<feature type="signal peptide" evidence="3">
    <location>
        <begin position="1"/>
        <end position="27"/>
    </location>
</feature>
<accession>A0A1C3KR38</accession>
<feature type="region of interest" description="Disordered" evidence="1">
    <location>
        <begin position="294"/>
        <end position="317"/>
    </location>
</feature>
<dbReference type="EMBL" id="LT594512">
    <property type="protein sequence ID" value="SBT76580.1"/>
    <property type="molecule type" value="Genomic_DNA"/>
</dbReference>
<organism evidence="4 5">
    <name type="scientific">Plasmodium ovale</name>
    <name type="common">malaria parasite P. ovale</name>
    <dbReference type="NCBI Taxonomy" id="36330"/>
    <lineage>
        <taxon>Eukaryota</taxon>
        <taxon>Sar</taxon>
        <taxon>Alveolata</taxon>
        <taxon>Apicomplexa</taxon>
        <taxon>Aconoidasida</taxon>
        <taxon>Haemosporida</taxon>
        <taxon>Plasmodiidae</taxon>
        <taxon>Plasmodium</taxon>
        <taxon>Plasmodium (Plasmodium)</taxon>
    </lineage>
</organism>
<keyword evidence="2" id="KW-0472">Membrane</keyword>
<keyword evidence="3" id="KW-0732">Signal</keyword>
<feature type="compositionally biased region" description="Basic and acidic residues" evidence="1">
    <location>
        <begin position="294"/>
        <end position="309"/>
    </location>
</feature>
<keyword evidence="2" id="KW-0812">Transmembrane</keyword>
<keyword evidence="2" id="KW-1133">Transmembrane helix</keyword>
<dbReference type="Proteomes" id="UP000243200">
    <property type="component" value="Chromosome 8"/>
</dbReference>
<evidence type="ECO:0000256" key="3">
    <source>
        <dbReference type="SAM" id="SignalP"/>
    </source>
</evidence>
<dbReference type="OrthoDB" id="382013at2759"/>
<evidence type="ECO:0000313" key="5">
    <source>
        <dbReference type="Proteomes" id="UP000243200"/>
    </source>
</evidence>
<feature type="region of interest" description="Disordered" evidence="1">
    <location>
        <begin position="346"/>
        <end position="371"/>
    </location>
</feature>
<feature type="transmembrane region" description="Helical" evidence="2">
    <location>
        <begin position="461"/>
        <end position="480"/>
    </location>
</feature>
<feature type="chain" id="PRO_5008677990" description="Merozoite surface protein 10" evidence="3">
    <location>
        <begin position="28"/>
        <end position="481"/>
    </location>
</feature>
<dbReference type="AlphaFoldDB" id="A0A1C3KR38"/>
<proteinExistence type="predicted"/>
<sequence length="481" mass="55085">MSSLFFFVLAIPMLFDLPFQWVKRINGEIIKEVGIKFTYDVISRQLQIDSTGKEKCNKQKYYINEQCKIVNSMQTLDENNVELCLNENSCSYISKYIFQNMGIDPYPEQDFKKIHHMNKLSAQMTECNNEVFLNEKIKCMCCKKEEKIAKMINEDEERTNTDSTHSGTYYHFDECKCTLNYQVPRQMINKMEGKMDDKLESQMDGKMKGKPSGGAHPDVCTEVTSPVNPDVAVAPSKCEGFSCTDSFCALQTSGEPFCSCFENYYFDKKVDKCIKHEAQIKECDYDLHKNKSNDFPQKHDRNEINHPVDSDINNSQNGLVSKGKEKPDLVYASECPEHKVRNEHGECEEGGRNKQRNTDWDRKTEGKKKTRKEKEEAENICLRIECFINSNNPECACVNKNGEKIPNDIFDVSNINICTLNNINCDFGICNNLLKKNELGCICDKNFTYDDSLKTCISSSLIGFLSFTLLLLSLAILVNAL</sequence>
<dbReference type="VEuPathDB" id="PlasmoDB:PocGH01_08010300"/>